<dbReference type="Proteomes" id="UP001305779">
    <property type="component" value="Unassembled WGS sequence"/>
</dbReference>
<name>A0ABR0EQA7_ZASCE</name>
<dbReference type="PANTHER" id="PTHR43591">
    <property type="entry name" value="METHYLTRANSFERASE"/>
    <property type="match status" value="1"/>
</dbReference>
<reference evidence="2 3" key="1">
    <citation type="journal article" date="2023" name="G3 (Bethesda)">
        <title>A chromosome-level genome assembly of Zasmidium syzygii isolated from banana leaves.</title>
        <authorList>
            <person name="van Westerhoven A.C."/>
            <person name="Mehrabi R."/>
            <person name="Talebi R."/>
            <person name="Steentjes M.B.F."/>
            <person name="Corcolon B."/>
            <person name="Chong P.A."/>
            <person name="Kema G.H.J."/>
            <person name="Seidl M.F."/>
        </authorList>
    </citation>
    <scope>NUCLEOTIDE SEQUENCE [LARGE SCALE GENOMIC DNA]</scope>
    <source>
        <strain evidence="2 3">P124</strain>
    </source>
</reference>
<evidence type="ECO:0000259" key="1">
    <source>
        <dbReference type="Pfam" id="PF13649"/>
    </source>
</evidence>
<accession>A0ABR0EQA7</accession>
<evidence type="ECO:0000313" key="2">
    <source>
        <dbReference type="EMBL" id="KAK4503293.1"/>
    </source>
</evidence>
<comment type="caution">
    <text evidence="2">The sequence shown here is derived from an EMBL/GenBank/DDBJ whole genome shotgun (WGS) entry which is preliminary data.</text>
</comment>
<dbReference type="SUPFAM" id="SSF53335">
    <property type="entry name" value="S-adenosyl-L-methionine-dependent methyltransferases"/>
    <property type="match status" value="1"/>
</dbReference>
<dbReference type="EMBL" id="JAXOVC010000004">
    <property type="protein sequence ID" value="KAK4503293.1"/>
    <property type="molecule type" value="Genomic_DNA"/>
</dbReference>
<dbReference type="InterPro" id="IPR041698">
    <property type="entry name" value="Methyltransf_25"/>
</dbReference>
<keyword evidence="3" id="KW-1185">Reference proteome</keyword>
<evidence type="ECO:0000313" key="3">
    <source>
        <dbReference type="Proteomes" id="UP001305779"/>
    </source>
</evidence>
<sequence>MAQSSHSYTQGHTASTLATHLLRTAEFDGGFLLPHIQKTHHILDIGCGPGTITTGFARYATEGRIVGVDFSEGVVEKARALAAEAKIPAEGPGSVTFQHGDVLKQLPFDNEIFDIVYCSQLFGHLPPPDQPLKALNEIRRVLKKGGILATRDGSAQHFYPSSLNLDKLWGDNSYRVYMGDAYGKHTPTNHQMPALLRRSGFNVDEKVQVSGAASMLTGKEARMWIANRGAGQLKKGEPFHQSWLDAGISEDEIEETLKAINKWAETEDAWFSSTQVQILAWK</sequence>
<protein>
    <recommendedName>
        <fullName evidence="1">Methyltransferase domain-containing protein</fullName>
    </recommendedName>
</protein>
<dbReference type="Gene3D" id="3.40.50.150">
    <property type="entry name" value="Vaccinia Virus protein VP39"/>
    <property type="match status" value="1"/>
</dbReference>
<dbReference type="CDD" id="cd02440">
    <property type="entry name" value="AdoMet_MTases"/>
    <property type="match status" value="1"/>
</dbReference>
<gene>
    <name evidence="2" type="ORF">PRZ48_006721</name>
</gene>
<dbReference type="InterPro" id="IPR029063">
    <property type="entry name" value="SAM-dependent_MTases_sf"/>
</dbReference>
<organism evidence="2 3">
    <name type="scientific">Zasmidium cellare</name>
    <name type="common">Wine cellar mold</name>
    <name type="synonym">Racodium cellare</name>
    <dbReference type="NCBI Taxonomy" id="395010"/>
    <lineage>
        <taxon>Eukaryota</taxon>
        <taxon>Fungi</taxon>
        <taxon>Dikarya</taxon>
        <taxon>Ascomycota</taxon>
        <taxon>Pezizomycotina</taxon>
        <taxon>Dothideomycetes</taxon>
        <taxon>Dothideomycetidae</taxon>
        <taxon>Mycosphaerellales</taxon>
        <taxon>Mycosphaerellaceae</taxon>
        <taxon>Zasmidium</taxon>
    </lineage>
</organism>
<proteinExistence type="predicted"/>
<dbReference type="Pfam" id="PF13649">
    <property type="entry name" value="Methyltransf_25"/>
    <property type="match status" value="1"/>
</dbReference>
<feature type="domain" description="Methyltransferase" evidence="1">
    <location>
        <begin position="42"/>
        <end position="146"/>
    </location>
</feature>
<dbReference type="PANTHER" id="PTHR43591:SF24">
    <property type="entry name" value="2-METHOXY-6-POLYPRENYL-1,4-BENZOQUINOL METHYLASE, MITOCHONDRIAL"/>
    <property type="match status" value="1"/>
</dbReference>